<dbReference type="PANTHER" id="PTHR46214">
    <property type="entry name" value="ZINC FINGER, RING-CH-TYPE"/>
    <property type="match status" value="1"/>
</dbReference>
<keyword evidence="5" id="KW-0812">Transmembrane</keyword>
<keyword evidence="5" id="KW-1133">Transmembrane helix</keyword>
<evidence type="ECO:0000259" key="6">
    <source>
        <dbReference type="PROSITE" id="PS51292"/>
    </source>
</evidence>
<evidence type="ECO:0000256" key="5">
    <source>
        <dbReference type="SAM" id="Phobius"/>
    </source>
</evidence>
<dbReference type="SUPFAM" id="SSF57850">
    <property type="entry name" value="RING/U-box"/>
    <property type="match status" value="1"/>
</dbReference>
<dbReference type="EMBL" id="JAAARO010000014">
    <property type="protein sequence ID" value="KAF5736251.1"/>
    <property type="molecule type" value="Genomic_DNA"/>
</dbReference>
<evidence type="ECO:0000313" key="8">
    <source>
        <dbReference type="Proteomes" id="UP000593562"/>
    </source>
</evidence>
<keyword evidence="8" id="KW-1185">Reference proteome</keyword>
<dbReference type="InParanoid" id="A0A7J7CQB5"/>
<sequence>MGTSKNLIDSVPRDVAESVVEMKSVETVTVNGGNGEDKDSRGKDHELGSSNRVMNGDRLHRREVCGTTSQGTTVNGVVIECVVLINSGETGSIDEEDRDLRVKNDGLGSSDGVLNRETIDGHETMSITEQETDESSSNSVDGVVPETLIVINSQNACVGTQGGHLEIKQSDLGLDKVLEKPKEKVGGVEEQSCVIDVKHGDGDGGGGGIREKWDVEKVCRICLLSTEGSAKGHLSSEDSQENILATMTTDVHMTAASMDLVQLGCGCKDELGIAHVHCAEAWFKLKGNRLCEICGQTAKNVTGVRDNRVMEEWIEQRYARNYNSSSDGDEGCWQGPPFCNFLMACLVIAFVLPWFFRVDMF</sequence>
<evidence type="ECO:0000256" key="3">
    <source>
        <dbReference type="ARBA" id="ARBA00022833"/>
    </source>
</evidence>
<dbReference type="PANTHER" id="PTHR46214:SF8">
    <property type="entry name" value="RING_FYVE_PHD ZINC FINGER SUPERFAMILY PROTEIN"/>
    <property type="match status" value="1"/>
</dbReference>
<dbReference type="OrthoDB" id="1734943at2759"/>
<dbReference type="GO" id="GO:0008270">
    <property type="term" value="F:zinc ion binding"/>
    <property type="evidence" value="ECO:0007669"/>
    <property type="project" value="UniProtKB-KW"/>
</dbReference>
<keyword evidence="3" id="KW-0862">Zinc</keyword>
<name>A0A7J7CQB5_TRIWF</name>
<proteinExistence type="predicted"/>
<evidence type="ECO:0000313" key="7">
    <source>
        <dbReference type="EMBL" id="KAF5736251.1"/>
    </source>
</evidence>
<protein>
    <submittedName>
        <fullName evidence="7">Putative RING/FYVE/PHD zinc finger superfamily protein</fullName>
    </submittedName>
</protein>
<feature type="compositionally biased region" description="Basic and acidic residues" evidence="4">
    <location>
        <begin position="35"/>
        <end position="47"/>
    </location>
</feature>
<feature type="region of interest" description="Disordered" evidence="4">
    <location>
        <begin position="103"/>
        <end position="140"/>
    </location>
</feature>
<evidence type="ECO:0000256" key="4">
    <source>
        <dbReference type="SAM" id="MobiDB-lite"/>
    </source>
</evidence>
<feature type="domain" description="RING-CH-type" evidence="6">
    <location>
        <begin position="211"/>
        <end position="301"/>
    </location>
</feature>
<evidence type="ECO:0000256" key="2">
    <source>
        <dbReference type="ARBA" id="ARBA00022771"/>
    </source>
</evidence>
<dbReference type="AlphaFoldDB" id="A0A7J7CQB5"/>
<dbReference type="Gene3D" id="3.30.40.10">
    <property type="entry name" value="Zinc/RING finger domain, C3HC4 (zinc finger)"/>
    <property type="match status" value="1"/>
</dbReference>
<feature type="compositionally biased region" description="Polar residues" evidence="4">
    <location>
        <begin position="125"/>
        <end position="140"/>
    </location>
</feature>
<feature type="region of interest" description="Disordered" evidence="4">
    <location>
        <begin position="29"/>
        <end position="53"/>
    </location>
</feature>
<dbReference type="Proteomes" id="UP000593562">
    <property type="component" value="Unassembled WGS sequence"/>
</dbReference>
<comment type="caution">
    <text evidence="7">The sequence shown here is derived from an EMBL/GenBank/DDBJ whole genome shotgun (WGS) entry which is preliminary data.</text>
</comment>
<gene>
    <name evidence="7" type="ORF">HS088_TW14G00387</name>
</gene>
<keyword evidence="2" id="KW-0863">Zinc-finger</keyword>
<keyword evidence="1" id="KW-0479">Metal-binding</keyword>
<dbReference type="InterPro" id="IPR013083">
    <property type="entry name" value="Znf_RING/FYVE/PHD"/>
</dbReference>
<dbReference type="PROSITE" id="PS51292">
    <property type="entry name" value="ZF_RING_CH"/>
    <property type="match status" value="1"/>
</dbReference>
<reference evidence="7 8" key="1">
    <citation type="journal article" date="2020" name="Nat. Commun.">
        <title>Genome of Tripterygium wilfordii and identification of cytochrome P450 involved in triptolide biosynthesis.</title>
        <authorList>
            <person name="Tu L."/>
            <person name="Su P."/>
            <person name="Zhang Z."/>
            <person name="Gao L."/>
            <person name="Wang J."/>
            <person name="Hu T."/>
            <person name="Zhou J."/>
            <person name="Zhang Y."/>
            <person name="Zhao Y."/>
            <person name="Liu Y."/>
            <person name="Song Y."/>
            <person name="Tong Y."/>
            <person name="Lu Y."/>
            <person name="Yang J."/>
            <person name="Xu C."/>
            <person name="Jia M."/>
            <person name="Peters R.J."/>
            <person name="Huang L."/>
            <person name="Gao W."/>
        </authorList>
    </citation>
    <scope>NUCLEOTIDE SEQUENCE [LARGE SCALE GENOMIC DNA]</scope>
    <source>
        <strain evidence="8">cv. XIE 37</strain>
        <tissue evidence="7">Leaf</tissue>
    </source>
</reference>
<evidence type="ECO:0000256" key="1">
    <source>
        <dbReference type="ARBA" id="ARBA00022723"/>
    </source>
</evidence>
<accession>A0A7J7CQB5</accession>
<feature type="transmembrane region" description="Helical" evidence="5">
    <location>
        <begin position="341"/>
        <end position="358"/>
    </location>
</feature>
<dbReference type="Pfam" id="PF12906">
    <property type="entry name" value="RINGv"/>
    <property type="match status" value="1"/>
</dbReference>
<dbReference type="InterPro" id="IPR011016">
    <property type="entry name" value="Znf_RING-CH"/>
</dbReference>
<keyword evidence="5" id="KW-0472">Membrane</keyword>
<dbReference type="SMART" id="SM00744">
    <property type="entry name" value="RINGv"/>
    <property type="match status" value="1"/>
</dbReference>
<organism evidence="7 8">
    <name type="scientific">Tripterygium wilfordii</name>
    <name type="common">Thunder God vine</name>
    <dbReference type="NCBI Taxonomy" id="458696"/>
    <lineage>
        <taxon>Eukaryota</taxon>
        <taxon>Viridiplantae</taxon>
        <taxon>Streptophyta</taxon>
        <taxon>Embryophyta</taxon>
        <taxon>Tracheophyta</taxon>
        <taxon>Spermatophyta</taxon>
        <taxon>Magnoliopsida</taxon>
        <taxon>eudicotyledons</taxon>
        <taxon>Gunneridae</taxon>
        <taxon>Pentapetalae</taxon>
        <taxon>rosids</taxon>
        <taxon>fabids</taxon>
        <taxon>Celastrales</taxon>
        <taxon>Celastraceae</taxon>
        <taxon>Tripterygium</taxon>
    </lineage>
</organism>